<dbReference type="PANTHER" id="PTHR31321:SF87">
    <property type="entry name" value="PECTINESTERASE 63-RELATED"/>
    <property type="match status" value="1"/>
</dbReference>
<gene>
    <name evidence="9" type="ORF">Sradi_6978400</name>
</gene>
<evidence type="ECO:0000256" key="5">
    <source>
        <dbReference type="ARBA" id="ARBA00023085"/>
    </source>
</evidence>
<comment type="catalytic activity">
    <reaction evidence="6">
        <text>[(1-&gt;4)-alpha-D-galacturonosyl methyl ester](n) + n H2O = [(1-&gt;4)-alpha-D-galacturonosyl](n) + n methanol + n H(+)</text>
        <dbReference type="Rhea" id="RHEA:22380"/>
        <dbReference type="Rhea" id="RHEA-COMP:14570"/>
        <dbReference type="Rhea" id="RHEA-COMP:14573"/>
        <dbReference type="ChEBI" id="CHEBI:15377"/>
        <dbReference type="ChEBI" id="CHEBI:15378"/>
        <dbReference type="ChEBI" id="CHEBI:17790"/>
        <dbReference type="ChEBI" id="CHEBI:140522"/>
        <dbReference type="ChEBI" id="CHEBI:140523"/>
        <dbReference type="EC" id="3.1.1.11"/>
    </reaction>
</comment>
<evidence type="ECO:0000256" key="2">
    <source>
        <dbReference type="ARBA" id="ARBA00008891"/>
    </source>
</evidence>
<feature type="transmembrane region" description="Helical" evidence="7">
    <location>
        <begin position="7"/>
        <end position="26"/>
    </location>
</feature>
<comment type="similarity">
    <text evidence="2">Belongs to the pectinesterase family.</text>
</comment>
<keyword evidence="7" id="KW-0812">Transmembrane</keyword>
<dbReference type="GO" id="GO:0042545">
    <property type="term" value="P:cell wall modification"/>
    <property type="evidence" value="ECO:0007669"/>
    <property type="project" value="InterPro"/>
</dbReference>
<reference evidence="9" key="2">
    <citation type="journal article" date="2024" name="Plant">
        <title>Genomic evolution and insights into agronomic trait innovations of Sesamum species.</title>
        <authorList>
            <person name="Miao H."/>
            <person name="Wang L."/>
            <person name="Qu L."/>
            <person name="Liu H."/>
            <person name="Sun Y."/>
            <person name="Le M."/>
            <person name="Wang Q."/>
            <person name="Wei S."/>
            <person name="Zheng Y."/>
            <person name="Lin W."/>
            <person name="Duan Y."/>
            <person name="Cao H."/>
            <person name="Xiong S."/>
            <person name="Wang X."/>
            <person name="Wei L."/>
            <person name="Li C."/>
            <person name="Ma Q."/>
            <person name="Ju M."/>
            <person name="Zhao R."/>
            <person name="Li G."/>
            <person name="Mu C."/>
            <person name="Tian Q."/>
            <person name="Mei H."/>
            <person name="Zhang T."/>
            <person name="Gao T."/>
            <person name="Zhang H."/>
        </authorList>
    </citation>
    <scope>NUCLEOTIDE SEQUENCE</scope>
    <source>
        <strain evidence="9">G02</strain>
    </source>
</reference>
<reference evidence="9" key="1">
    <citation type="submission" date="2020-06" db="EMBL/GenBank/DDBJ databases">
        <authorList>
            <person name="Li T."/>
            <person name="Hu X."/>
            <person name="Zhang T."/>
            <person name="Song X."/>
            <person name="Zhang H."/>
            <person name="Dai N."/>
            <person name="Sheng W."/>
            <person name="Hou X."/>
            <person name="Wei L."/>
        </authorList>
    </citation>
    <scope>NUCLEOTIDE SEQUENCE</scope>
    <source>
        <strain evidence="9">G02</strain>
        <tissue evidence="9">Leaf</tissue>
    </source>
</reference>
<dbReference type="AlphaFoldDB" id="A0AAW2JDN3"/>
<dbReference type="Gene3D" id="2.160.20.10">
    <property type="entry name" value="Single-stranded right-handed beta-helix, Pectin lyase-like"/>
    <property type="match status" value="1"/>
</dbReference>
<keyword evidence="4" id="KW-0378">Hydrolase</keyword>
<dbReference type="InterPro" id="IPR012334">
    <property type="entry name" value="Pectin_lyas_fold"/>
</dbReference>
<keyword evidence="7" id="KW-1133">Transmembrane helix</keyword>
<comment type="caution">
    <text evidence="9">The sequence shown here is derived from an EMBL/GenBank/DDBJ whole genome shotgun (WGS) entry which is preliminary data.</text>
</comment>
<keyword evidence="5" id="KW-0063">Aspartyl esterase</keyword>
<evidence type="ECO:0000256" key="6">
    <source>
        <dbReference type="ARBA" id="ARBA00047928"/>
    </source>
</evidence>
<keyword evidence="7" id="KW-0472">Membrane</keyword>
<dbReference type="InterPro" id="IPR011050">
    <property type="entry name" value="Pectin_lyase_fold/virulence"/>
</dbReference>
<proteinExistence type="inferred from homology"/>
<dbReference type="SUPFAM" id="SSF51126">
    <property type="entry name" value="Pectin lyase-like"/>
    <property type="match status" value="1"/>
</dbReference>
<dbReference type="EMBL" id="JACGWJ010000403">
    <property type="protein sequence ID" value="KAL0292711.1"/>
    <property type="molecule type" value="Genomic_DNA"/>
</dbReference>
<evidence type="ECO:0000256" key="4">
    <source>
        <dbReference type="ARBA" id="ARBA00022801"/>
    </source>
</evidence>
<dbReference type="GO" id="GO:0045490">
    <property type="term" value="P:pectin catabolic process"/>
    <property type="evidence" value="ECO:0007669"/>
    <property type="project" value="TreeGrafter"/>
</dbReference>
<dbReference type="PANTHER" id="PTHR31321">
    <property type="entry name" value="ACYL-COA THIOESTER HYDROLASE YBHC-RELATED"/>
    <property type="match status" value="1"/>
</dbReference>
<dbReference type="InterPro" id="IPR000070">
    <property type="entry name" value="Pectinesterase_cat"/>
</dbReference>
<evidence type="ECO:0000313" key="9">
    <source>
        <dbReference type="EMBL" id="KAL0292711.1"/>
    </source>
</evidence>
<evidence type="ECO:0000259" key="8">
    <source>
        <dbReference type="Pfam" id="PF01095"/>
    </source>
</evidence>
<sequence length="322" mass="35931">MSMQKLSYVAVEVVFVTALLVLPIVLSTNDEPIPADKAQLNSWFDRNVGPLASREGSLDPAVVEAEKNVTVVQVRADGSGDFKTITDAVKSVPHDNKHRVVISIGPGNYTEKFGTLDSGHESECGVRQFQLNSAPRPDAKESGGLRRWLLKSPPENMRLSNNCRFPWISRHSLRRQGQTFVQRVLLAACRGFTLQAVDNPSIWGAMSSLQRTRGRSTTSQTVCFVHCTVRRAPAEQVPRQQIMVPLRRGVIYAYSQLRGCSYPEGMSNNGQAHYRRSAIHANAFFKQPLFMTISFHFFSSGNDGVFFSQLLNFRDNVLKKGD</sequence>
<dbReference type="GO" id="GO:0030599">
    <property type="term" value="F:pectinesterase activity"/>
    <property type="evidence" value="ECO:0007669"/>
    <property type="project" value="UniProtKB-EC"/>
</dbReference>
<evidence type="ECO:0000256" key="1">
    <source>
        <dbReference type="ARBA" id="ARBA00005184"/>
    </source>
</evidence>
<name>A0AAW2JDN3_SESRA</name>
<protein>
    <recommendedName>
        <fullName evidence="3">pectinesterase</fullName>
        <ecNumber evidence="3">3.1.1.11</ecNumber>
    </recommendedName>
</protein>
<dbReference type="Pfam" id="PF01095">
    <property type="entry name" value="Pectinesterase"/>
    <property type="match status" value="1"/>
</dbReference>
<organism evidence="9">
    <name type="scientific">Sesamum radiatum</name>
    <name type="common">Black benniseed</name>
    <dbReference type="NCBI Taxonomy" id="300843"/>
    <lineage>
        <taxon>Eukaryota</taxon>
        <taxon>Viridiplantae</taxon>
        <taxon>Streptophyta</taxon>
        <taxon>Embryophyta</taxon>
        <taxon>Tracheophyta</taxon>
        <taxon>Spermatophyta</taxon>
        <taxon>Magnoliopsida</taxon>
        <taxon>eudicotyledons</taxon>
        <taxon>Gunneridae</taxon>
        <taxon>Pentapetalae</taxon>
        <taxon>asterids</taxon>
        <taxon>lamiids</taxon>
        <taxon>Lamiales</taxon>
        <taxon>Pedaliaceae</taxon>
        <taxon>Sesamum</taxon>
    </lineage>
</organism>
<accession>A0AAW2JDN3</accession>
<dbReference type="EC" id="3.1.1.11" evidence="3"/>
<evidence type="ECO:0000256" key="7">
    <source>
        <dbReference type="SAM" id="Phobius"/>
    </source>
</evidence>
<feature type="domain" description="Pectinesterase catalytic" evidence="8">
    <location>
        <begin position="72"/>
        <end position="112"/>
    </location>
</feature>
<comment type="pathway">
    <text evidence="1">Glycan metabolism; pectin degradation; 2-dehydro-3-deoxy-D-gluconate from pectin: step 1/5.</text>
</comment>
<evidence type="ECO:0000256" key="3">
    <source>
        <dbReference type="ARBA" id="ARBA00013229"/>
    </source>
</evidence>